<feature type="compositionally biased region" description="Low complexity" evidence="1">
    <location>
        <begin position="86"/>
        <end position="117"/>
    </location>
</feature>
<evidence type="ECO:0000313" key="2">
    <source>
        <dbReference type="EMBL" id="MCC6070010.1"/>
    </source>
</evidence>
<feature type="region of interest" description="Disordered" evidence="1">
    <location>
        <begin position="52"/>
        <end position="151"/>
    </location>
</feature>
<evidence type="ECO:0000256" key="1">
    <source>
        <dbReference type="SAM" id="MobiDB-lite"/>
    </source>
</evidence>
<comment type="caution">
    <text evidence="2">The sequence shown here is derived from an EMBL/GenBank/DDBJ whole genome shotgun (WGS) entry which is preliminary data.</text>
</comment>
<reference evidence="2 3" key="1">
    <citation type="submission" date="2021-11" db="EMBL/GenBank/DDBJ databases">
        <authorList>
            <person name="Huq M.A."/>
        </authorList>
    </citation>
    <scope>NUCLEOTIDE SEQUENCE [LARGE SCALE GENOMIC DNA]</scope>
    <source>
        <strain evidence="2 3">MAHUQ-52</strain>
    </source>
</reference>
<dbReference type="GO" id="GO:0016301">
    <property type="term" value="F:kinase activity"/>
    <property type="evidence" value="ECO:0007669"/>
    <property type="project" value="UniProtKB-KW"/>
</dbReference>
<name>A0ABS8IN37_9BURK</name>
<accession>A0ABS8IN37</accession>
<gene>
    <name evidence="2" type="ORF">LMJ30_03420</name>
</gene>
<organism evidence="2 3">
    <name type="scientific">Massilia agrisoli</name>
    <dbReference type="NCBI Taxonomy" id="2892444"/>
    <lineage>
        <taxon>Bacteria</taxon>
        <taxon>Pseudomonadati</taxon>
        <taxon>Pseudomonadota</taxon>
        <taxon>Betaproteobacteria</taxon>
        <taxon>Burkholderiales</taxon>
        <taxon>Oxalobacteraceae</taxon>
        <taxon>Telluria group</taxon>
        <taxon>Massilia</taxon>
    </lineage>
</organism>
<keyword evidence="3" id="KW-1185">Reference proteome</keyword>
<dbReference type="EMBL" id="JAJHPV010000004">
    <property type="protein sequence ID" value="MCC6070010.1"/>
    <property type="molecule type" value="Genomic_DNA"/>
</dbReference>
<dbReference type="Proteomes" id="UP001198701">
    <property type="component" value="Unassembled WGS sequence"/>
</dbReference>
<proteinExistence type="predicted"/>
<dbReference type="RefSeq" id="WP_229430934.1">
    <property type="nucleotide sequence ID" value="NZ_JAJHPV010000004.1"/>
</dbReference>
<keyword evidence="2" id="KW-0418">Kinase</keyword>
<sequence>MQKSGWGWQGAGLAAVLFSSQSHAGQAPAAPDLQAELSAVRQELAEQRRQLDALRRELAAQRGAPPAMPANAGQLGDARGTGNGQAAAAPAPGTAPAALASPARPKAAAAPAAAAVQPNPPAPAPRPQVAAVGKPPERDKRPPQVAPLFEQPGVLTPRGKYILEPGFQFGYSSSNRVALVGYTVIPALLIGLVDVREVKRNTSTASLTMRTGITNRLEAELRAPYVYRSDATVSREIFTGTSVERVFDTSGRGAGDAEVAARYQVNNGGPDKGYYVAGLRFKSRTGQDPFEVVTDCSKRCIGDNATGTGLPLELPTGSGFYSLQPSLTWLFPSDPAVFFGSISYLHNFKRSNVSRTVLGGEQEFLGEVKPGDIIGFNFGMGLALNDKASLSLGYDHNSIARTHQGGAPVPGSVRTQLGTLLLGYSYRLSDKRTLNVSLGAGLTRDTPDVSLSVRLPTTY</sequence>
<keyword evidence="2" id="KW-0808">Transferase</keyword>
<evidence type="ECO:0000313" key="3">
    <source>
        <dbReference type="Proteomes" id="UP001198701"/>
    </source>
</evidence>
<protein>
    <submittedName>
        <fullName evidence="2">Acetate kinase</fullName>
    </submittedName>
</protein>